<evidence type="ECO:0000313" key="1">
    <source>
        <dbReference type="EMBL" id="CAI2195203.1"/>
    </source>
</evidence>
<gene>
    <name evidence="1" type="ORF">FWILDA_LOCUS16958</name>
</gene>
<evidence type="ECO:0000313" key="2">
    <source>
        <dbReference type="Proteomes" id="UP001153678"/>
    </source>
</evidence>
<name>A0A9W4T6R7_9GLOM</name>
<feature type="non-terminal residue" evidence="1">
    <location>
        <position position="77"/>
    </location>
</feature>
<sequence>MECLYQYAIEYGEENPEKFSIITETEKNKWVGKCFRNVLERDMSFYRDAIERKEDPRKYHKFLTDRDRLIGEKLLRR</sequence>
<keyword evidence="2" id="KW-1185">Reference proteome</keyword>
<dbReference type="OrthoDB" id="2354161at2759"/>
<proteinExistence type="predicted"/>
<dbReference type="AlphaFoldDB" id="A0A9W4T6R7"/>
<accession>A0A9W4T6R7</accession>
<organism evidence="1 2">
    <name type="scientific">Funneliformis geosporum</name>
    <dbReference type="NCBI Taxonomy" id="1117311"/>
    <lineage>
        <taxon>Eukaryota</taxon>
        <taxon>Fungi</taxon>
        <taxon>Fungi incertae sedis</taxon>
        <taxon>Mucoromycota</taxon>
        <taxon>Glomeromycotina</taxon>
        <taxon>Glomeromycetes</taxon>
        <taxon>Glomerales</taxon>
        <taxon>Glomeraceae</taxon>
        <taxon>Funneliformis</taxon>
    </lineage>
</organism>
<dbReference type="EMBL" id="CAMKVN010012096">
    <property type="protein sequence ID" value="CAI2195203.1"/>
    <property type="molecule type" value="Genomic_DNA"/>
</dbReference>
<dbReference type="Proteomes" id="UP001153678">
    <property type="component" value="Unassembled WGS sequence"/>
</dbReference>
<protein>
    <submittedName>
        <fullName evidence="1">9810_t:CDS:1</fullName>
    </submittedName>
</protein>
<comment type="caution">
    <text evidence="1">The sequence shown here is derived from an EMBL/GenBank/DDBJ whole genome shotgun (WGS) entry which is preliminary data.</text>
</comment>
<reference evidence="1" key="1">
    <citation type="submission" date="2022-08" db="EMBL/GenBank/DDBJ databases">
        <authorList>
            <person name="Kallberg Y."/>
            <person name="Tangrot J."/>
            <person name="Rosling A."/>
        </authorList>
    </citation>
    <scope>NUCLEOTIDE SEQUENCE</scope>
    <source>
        <strain evidence="1">Wild A</strain>
    </source>
</reference>